<proteinExistence type="predicted"/>
<sequence length="434" mass="47792">MSIVADMVLTISYFILAAAFLSMYSKSKGLLQIRGIFLIFALFMSISGVTRIMGLLALFRQDLDFSAQAEMISATLAVVSAGIIAALVGRTRDFLATTRRSQQNEARFIAASESSLEAFYTLQSVRGSDGQIIDFEFTYLNTNGEKLIGLPREEIIGQYLCALIPVNRSGGFFDEYKQVVMSGEPIVQEFPMELDDDIPRWIRHEVVRLEDGIAISAADITERKLLEQAAQYRAQHDVLTGLPNRSLLNDRVQQAIDRAIRYKNKVGLFVVDMDMFKEVNDTLGHAAGDLVLVTAAQRLRESVRGTDSVLRIGGDEFIVVMPDVQQEADIRRVAAKVTAAIANGGPEGLENIRMSCSIGIAIYPTQAASSDELFSRADAAMYEAKRRGGGCFEVYSEGTPGFSPQPRPRRRVPGARPALVVPRRPKPTPLFPDA</sequence>
<dbReference type="CDD" id="cd00130">
    <property type="entry name" value="PAS"/>
    <property type="match status" value="1"/>
</dbReference>
<dbReference type="CDD" id="cd01949">
    <property type="entry name" value="GGDEF"/>
    <property type="match status" value="1"/>
</dbReference>
<dbReference type="AlphaFoldDB" id="A0A7W7ZEL8"/>
<feature type="transmembrane region" description="Helical" evidence="2">
    <location>
        <begin position="71"/>
        <end position="89"/>
    </location>
</feature>
<protein>
    <submittedName>
        <fullName evidence="5">Diguanylate cyclase (GGDEF)-like protein/PAS domain S-box-containing protein</fullName>
    </submittedName>
</protein>
<organism evidence="5 6">
    <name type="scientific">Granulicella aggregans</name>
    <dbReference type="NCBI Taxonomy" id="474949"/>
    <lineage>
        <taxon>Bacteria</taxon>
        <taxon>Pseudomonadati</taxon>
        <taxon>Acidobacteriota</taxon>
        <taxon>Terriglobia</taxon>
        <taxon>Terriglobales</taxon>
        <taxon>Acidobacteriaceae</taxon>
        <taxon>Granulicella</taxon>
    </lineage>
</organism>
<dbReference type="SUPFAM" id="SSF55785">
    <property type="entry name" value="PYP-like sensor domain (PAS domain)"/>
    <property type="match status" value="1"/>
</dbReference>
<dbReference type="PROSITE" id="PS50887">
    <property type="entry name" value="GGDEF"/>
    <property type="match status" value="1"/>
</dbReference>
<dbReference type="Pfam" id="PF00990">
    <property type="entry name" value="GGDEF"/>
    <property type="match status" value="1"/>
</dbReference>
<dbReference type="Gene3D" id="3.30.70.270">
    <property type="match status" value="1"/>
</dbReference>
<dbReference type="Pfam" id="PF08448">
    <property type="entry name" value="PAS_4"/>
    <property type="match status" value="1"/>
</dbReference>
<name>A0A7W7ZEL8_9BACT</name>
<evidence type="ECO:0000259" key="3">
    <source>
        <dbReference type="PROSITE" id="PS50112"/>
    </source>
</evidence>
<feature type="region of interest" description="Disordered" evidence="1">
    <location>
        <begin position="397"/>
        <end position="434"/>
    </location>
</feature>
<evidence type="ECO:0000313" key="5">
    <source>
        <dbReference type="EMBL" id="MBB5058372.1"/>
    </source>
</evidence>
<gene>
    <name evidence="5" type="ORF">HDF16_003086</name>
</gene>
<dbReference type="RefSeq" id="WP_184217983.1">
    <property type="nucleotide sequence ID" value="NZ_JACHIP010000004.1"/>
</dbReference>
<feature type="transmembrane region" description="Helical" evidence="2">
    <location>
        <begin position="6"/>
        <end position="24"/>
    </location>
</feature>
<dbReference type="InterPro" id="IPR052155">
    <property type="entry name" value="Biofilm_reg_signaling"/>
</dbReference>
<dbReference type="FunFam" id="3.30.70.270:FF:000001">
    <property type="entry name" value="Diguanylate cyclase domain protein"/>
    <property type="match status" value="1"/>
</dbReference>
<feature type="domain" description="GGDEF" evidence="4">
    <location>
        <begin position="264"/>
        <end position="397"/>
    </location>
</feature>
<keyword evidence="2" id="KW-0812">Transmembrane</keyword>
<dbReference type="PROSITE" id="PS50112">
    <property type="entry name" value="PAS"/>
    <property type="match status" value="1"/>
</dbReference>
<dbReference type="EMBL" id="JACHIP010000004">
    <property type="protein sequence ID" value="MBB5058372.1"/>
    <property type="molecule type" value="Genomic_DNA"/>
</dbReference>
<dbReference type="InterPro" id="IPR043128">
    <property type="entry name" value="Rev_trsase/Diguanyl_cyclase"/>
</dbReference>
<dbReference type="SMART" id="SM00267">
    <property type="entry name" value="GGDEF"/>
    <property type="match status" value="1"/>
</dbReference>
<keyword evidence="2" id="KW-0472">Membrane</keyword>
<dbReference type="InterPro" id="IPR000014">
    <property type="entry name" value="PAS"/>
</dbReference>
<reference evidence="5 6" key="1">
    <citation type="submission" date="2020-08" db="EMBL/GenBank/DDBJ databases">
        <title>Genomic Encyclopedia of Type Strains, Phase IV (KMG-V): Genome sequencing to study the core and pangenomes of soil and plant-associated prokaryotes.</title>
        <authorList>
            <person name="Whitman W."/>
        </authorList>
    </citation>
    <scope>NUCLEOTIDE SEQUENCE [LARGE SCALE GENOMIC DNA]</scope>
    <source>
        <strain evidence="5 6">M8UP14</strain>
    </source>
</reference>
<evidence type="ECO:0000256" key="1">
    <source>
        <dbReference type="SAM" id="MobiDB-lite"/>
    </source>
</evidence>
<feature type="transmembrane region" description="Helical" evidence="2">
    <location>
        <begin position="36"/>
        <end position="59"/>
    </location>
</feature>
<dbReference type="SUPFAM" id="SSF55073">
    <property type="entry name" value="Nucleotide cyclase"/>
    <property type="match status" value="1"/>
</dbReference>
<dbReference type="InterPro" id="IPR013656">
    <property type="entry name" value="PAS_4"/>
</dbReference>
<accession>A0A7W7ZEL8</accession>
<dbReference type="Proteomes" id="UP000540989">
    <property type="component" value="Unassembled WGS sequence"/>
</dbReference>
<dbReference type="Gene3D" id="3.30.450.20">
    <property type="entry name" value="PAS domain"/>
    <property type="match status" value="1"/>
</dbReference>
<comment type="caution">
    <text evidence="5">The sequence shown here is derived from an EMBL/GenBank/DDBJ whole genome shotgun (WGS) entry which is preliminary data.</text>
</comment>
<evidence type="ECO:0000256" key="2">
    <source>
        <dbReference type="SAM" id="Phobius"/>
    </source>
</evidence>
<dbReference type="NCBIfam" id="TIGR00254">
    <property type="entry name" value="GGDEF"/>
    <property type="match status" value="1"/>
</dbReference>
<dbReference type="InterPro" id="IPR000160">
    <property type="entry name" value="GGDEF_dom"/>
</dbReference>
<evidence type="ECO:0000313" key="6">
    <source>
        <dbReference type="Proteomes" id="UP000540989"/>
    </source>
</evidence>
<keyword evidence="6" id="KW-1185">Reference proteome</keyword>
<dbReference type="GO" id="GO:0003824">
    <property type="term" value="F:catalytic activity"/>
    <property type="evidence" value="ECO:0007669"/>
    <property type="project" value="UniProtKB-ARBA"/>
</dbReference>
<dbReference type="PANTHER" id="PTHR44757">
    <property type="entry name" value="DIGUANYLATE CYCLASE DGCP"/>
    <property type="match status" value="1"/>
</dbReference>
<dbReference type="InterPro" id="IPR029787">
    <property type="entry name" value="Nucleotide_cyclase"/>
</dbReference>
<dbReference type="PANTHER" id="PTHR44757:SF2">
    <property type="entry name" value="BIOFILM ARCHITECTURE MAINTENANCE PROTEIN MBAA"/>
    <property type="match status" value="1"/>
</dbReference>
<dbReference type="InterPro" id="IPR035965">
    <property type="entry name" value="PAS-like_dom_sf"/>
</dbReference>
<feature type="domain" description="PAS" evidence="3">
    <location>
        <begin position="137"/>
        <end position="158"/>
    </location>
</feature>
<evidence type="ECO:0000259" key="4">
    <source>
        <dbReference type="PROSITE" id="PS50887"/>
    </source>
</evidence>
<keyword evidence="2" id="KW-1133">Transmembrane helix</keyword>